<accession>A0A6M2B645</accession>
<proteinExistence type="predicted"/>
<dbReference type="RefSeq" id="WP_165060486.1">
    <property type="nucleotide sequence ID" value="NZ_JAADJS010000003.1"/>
</dbReference>
<dbReference type="AlphaFoldDB" id="A0A6M2B645"/>
<sequence>MTESNSATFRERLTVLAQSLQLAPQVAENQVLDRMALSFRKLLNFLAEDNNLTQSVFLLPPEGPETQAMLTAVISKNLAFSQQDKLFRNDIPAELLAQCFTGMLVQLAHQAASPAQRHQNSLACAKLFCEGVWLRE</sequence>
<protein>
    <submittedName>
        <fullName evidence="1">Uncharacterized protein</fullName>
    </submittedName>
</protein>
<organism evidence="1 2">
    <name type="scientific">Rahnella contaminans</name>
    <dbReference type="NCBI Taxonomy" id="2703882"/>
    <lineage>
        <taxon>Bacteria</taxon>
        <taxon>Pseudomonadati</taxon>
        <taxon>Pseudomonadota</taxon>
        <taxon>Gammaproteobacteria</taxon>
        <taxon>Enterobacterales</taxon>
        <taxon>Yersiniaceae</taxon>
        <taxon>Rahnella</taxon>
    </lineage>
</organism>
<dbReference type="EMBL" id="JAADJS010000003">
    <property type="protein sequence ID" value="NGX88806.1"/>
    <property type="molecule type" value="Genomic_DNA"/>
</dbReference>
<reference evidence="1 2" key="1">
    <citation type="submission" date="2020-01" db="EMBL/GenBank/DDBJ databases">
        <authorList>
            <person name="Lee S.D."/>
        </authorList>
    </citation>
    <scope>NUCLEOTIDE SEQUENCE [LARGE SCALE GENOMIC DNA]</scope>
    <source>
        <strain evidence="1 2">Lac-M11</strain>
    </source>
</reference>
<evidence type="ECO:0000313" key="2">
    <source>
        <dbReference type="Proteomes" id="UP000476696"/>
    </source>
</evidence>
<evidence type="ECO:0000313" key="1">
    <source>
        <dbReference type="EMBL" id="NGX88806.1"/>
    </source>
</evidence>
<keyword evidence="2" id="KW-1185">Reference proteome</keyword>
<reference evidence="1 2" key="2">
    <citation type="submission" date="2020-03" db="EMBL/GenBank/DDBJ databases">
        <title>Rahnella aceri sp. nov., isoated from traditional Jeju Makgeolli.</title>
        <authorList>
            <person name="Kim I.S."/>
            <person name="Jeon D."/>
        </authorList>
    </citation>
    <scope>NUCLEOTIDE SEQUENCE [LARGE SCALE GENOMIC DNA]</scope>
    <source>
        <strain evidence="1 2">Lac-M11</strain>
    </source>
</reference>
<comment type="caution">
    <text evidence="1">The sequence shown here is derived from an EMBL/GenBank/DDBJ whole genome shotgun (WGS) entry which is preliminary data.</text>
</comment>
<gene>
    <name evidence="1" type="ORF">GW579_17145</name>
</gene>
<name>A0A6M2B645_9GAMM</name>
<dbReference type="Proteomes" id="UP000476696">
    <property type="component" value="Unassembled WGS sequence"/>
</dbReference>